<feature type="repeat" description="ANK" evidence="3">
    <location>
        <begin position="149"/>
        <end position="181"/>
    </location>
</feature>
<feature type="repeat" description="ANK" evidence="3">
    <location>
        <begin position="182"/>
        <end position="214"/>
    </location>
</feature>
<gene>
    <name evidence="5" type="ORF">QE152_g1685</name>
</gene>
<evidence type="ECO:0000256" key="3">
    <source>
        <dbReference type="PROSITE-ProRule" id="PRU00023"/>
    </source>
</evidence>
<evidence type="ECO:0000313" key="6">
    <source>
        <dbReference type="Proteomes" id="UP001458880"/>
    </source>
</evidence>
<keyword evidence="1" id="KW-0677">Repeat</keyword>
<sequence>MPWLDVAPAETAAAARKKDMGVKKEWSSCPITSEQLEVFLRRDRRNAEISEKTTRYRRKTKMLKIMEADPTKQLKDAISNTKFLLTGNNEGELLPDVELMPFDVGGRLVSQSIPINELGKQLLKASGEGNINEIRLLMNKGAPFTADWLGTSPLHLAAQNNHLEVCEILLRAGISKDAITKVARTPLHMAAYEGHLEIVDCLLKHGADYDCRDMLEMTPLHWAAQNGHAEVVTLLIRCGATTNPVNKFDLTPADLAVQIKRHDIVEIINVAIRDPLIATQHLQLEMTSDSNDTTDIVEVPDSDVNYVPITIPMEDVDTDESVEREDVNMQQEEAEMQDENVIEEDEQQGTDPSISESIRYLQEHGITMLPADDSNILSTVMESGHSVVLTEAGKQVLNSIKQSDNVNLIQKNIQKTQQAPKENSVSTLNMKKIITVTPEEFLAMTTNGGFSNNITKPVSKFITIPKNNVKRIVMKKNKTTPITATINMTKVVKPSELSSDVETLKKQLLEAHKTIEEYKIKLRKKELEADRYKQQLKLLLS</sequence>
<feature type="repeat" description="ANK" evidence="3">
    <location>
        <begin position="215"/>
        <end position="247"/>
    </location>
</feature>
<dbReference type="EMBL" id="JASPKY010000009">
    <property type="protein sequence ID" value="KAK9754039.1"/>
    <property type="molecule type" value="Genomic_DNA"/>
</dbReference>
<evidence type="ECO:0000256" key="2">
    <source>
        <dbReference type="ARBA" id="ARBA00023043"/>
    </source>
</evidence>
<accession>A0AAW1N9V1</accession>
<reference evidence="5 6" key="1">
    <citation type="journal article" date="2024" name="BMC Genomics">
        <title>De novo assembly and annotation of Popillia japonica's genome with initial clues to its potential as an invasive pest.</title>
        <authorList>
            <person name="Cucini C."/>
            <person name="Boschi S."/>
            <person name="Funari R."/>
            <person name="Cardaioli E."/>
            <person name="Iannotti N."/>
            <person name="Marturano G."/>
            <person name="Paoli F."/>
            <person name="Bruttini M."/>
            <person name="Carapelli A."/>
            <person name="Frati F."/>
            <person name="Nardi F."/>
        </authorList>
    </citation>
    <scope>NUCLEOTIDE SEQUENCE [LARGE SCALE GENOMIC DNA]</scope>
    <source>
        <strain evidence="5">DMR45628</strain>
    </source>
</reference>
<dbReference type="InterPro" id="IPR036770">
    <property type="entry name" value="Ankyrin_rpt-contain_sf"/>
</dbReference>
<dbReference type="PRINTS" id="PR01415">
    <property type="entry name" value="ANKYRIN"/>
</dbReference>
<proteinExistence type="predicted"/>
<organism evidence="5 6">
    <name type="scientific">Popillia japonica</name>
    <name type="common">Japanese beetle</name>
    <dbReference type="NCBI Taxonomy" id="7064"/>
    <lineage>
        <taxon>Eukaryota</taxon>
        <taxon>Metazoa</taxon>
        <taxon>Ecdysozoa</taxon>
        <taxon>Arthropoda</taxon>
        <taxon>Hexapoda</taxon>
        <taxon>Insecta</taxon>
        <taxon>Pterygota</taxon>
        <taxon>Neoptera</taxon>
        <taxon>Endopterygota</taxon>
        <taxon>Coleoptera</taxon>
        <taxon>Polyphaga</taxon>
        <taxon>Scarabaeiformia</taxon>
        <taxon>Scarabaeidae</taxon>
        <taxon>Rutelinae</taxon>
        <taxon>Popillia</taxon>
    </lineage>
</organism>
<dbReference type="GO" id="GO:0045944">
    <property type="term" value="P:positive regulation of transcription by RNA polymerase II"/>
    <property type="evidence" value="ECO:0007669"/>
    <property type="project" value="TreeGrafter"/>
</dbReference>
<evidence type="ECO:0000313" key="5">
    <source>
        <dbReference type="EMBL" id="KAK9754039.1"/>
    </source>
</evidence>
<keyword evidence="4" id="KW-0175">Coiled coil</keyword>
<name>A0AAW1N9V1_POPJA</name>
<dbReference type="InterPro" id="IPR002110">
    <property type="entry name" value="Ankyrin_rpt"/>
</dbReference>
<dbReference type="PANTHER" id="PTHR24193">
    <property type="entry name" value="ANKYRIN REPEAT PROTEIN"/>
    <property type="match status" value="1"/>
</dbReference>
<dbReference type="Proteomes" id="UP001458880">
    <property type="component" value="Unassembled WGS sequence"/>
</dbReference>
<dbReference type="SMART" id="SM00248">
    <property type="entry name" value="ANK"/>
    <property type="match status" value="4"/>
</dbReference>
<dbReference type="SUPFAM" id="SSF48403">
    <property type="entry name" value="Ankyrin repeat"/>
    <property type="match status" value="1"/>
</dbReference>
<dbReference type="InterPro" id="IPR050663">
    <property type="entry name" value="Ankyrin-SOCS_Box"/>
</dbReference>
<dbReference type="GO" id="GO:0005634">
    <property type="term" value="C:nucleus"/>
    <property type="evidence" value="ECO:0007669"/>
    <property type="project" value="TreeGrafter"/>
</dbReference>
<dbReference type="GO" id="GO:0000976">
    <property type="term" value="F:transcription cis-regulatory region binding"/>
    <property type="evidence" value="ECO:0007669"/>
    <property type="project" value="TreeGrafter"/>
</dbReference>
<keyword evidence="2 3" id="KW-0040">ANK repeat</keyword>
<comment type="caution">
    <text evidence="5">The sequence shown here is derived from an EMBL/GenBank/DDBJ whole genome shotgun (WGS) entry which is preliminary data.</text>
</comment>
<dbReference type="AlphaFoldDB" id="A0AAW1N9V1"/>
<dbReference type="PANTHER" id="PTHR24193:SF121">
    <property type="entry name" value="ADA2A-CONTAINING COMPLEX COMPONENT 3, ISOFORM D"/>
    <property type="match status" value="1"/>
</dbReference>
<keyword evidence="6" id="KW-1185">Reference proteome</keyword>
<feature type="coiled-coil region" evidence="4">
    <location>
        <begin position="501"/>
        <end position="535"/>
    </location>
</feature>
<dbReference type="Pfam" id="PF12796">
    <property type="entry name" value="Ank_2"/>
    <property type="match status" value="2"/>
</dbReference>
<evidence type="ECO:0000256" key="1">
    <source>
        <dbReference type="ARBA" id="ARBA00022737"/>
    </source>
</evidence>
<protein>
    <submittedName>
        <fullName evidence="5">Ankyrin repeats (3 copies)</fullName>
    </submittedName>
</protein>
<evidence type="ECO:0000256" key="4">
    <source>
        <dbReference type="SAM" id="Coils"/>
    </source>
</evidence>
<dbReference type="PROSITE" id="PS50088">
    <property type="entry name" value="ANK_REPEAT"/>
    <property type="match status" value="3"/>
</dbReference>
<dbReference type="PROSITE" id="PS50297">
    <property type="entry name" value="ANK_REP_REGION"/>
    <property type="match status" value="3"/>
</dbReference>
<dbReference type="Gene3D" id="1.25.40.20">
    <property type="entry name" value="Ankyrin repeat-containing domain"/>
    <property type="match status" value="1"/>
</dbReference>